<evidence type="ECO:0000313" key="4">
    <source>
        <dbReference type="Proteomes" id="UP000738359"/>
    </source>
</evidence>
<dbReference type="PANTHER" id="PTHR45663:SF11">
    <property type="entry name" value="GEO12009P1"/>
    <property type="match status" value="1"/>
</dbReference>
<dbReference type="GO" id="GO:0015035">
    <property type="term" value="F:protein-disulfide reductase activity"/>
    <property type="evidence" value="ECO:0007669"/>
    <property type="project" value="TreeGrafter"/>
</dbReference>
<feature type="signal peptide" evidence="1">
    <location>
        <begin position="1"/>
        <end position="20"/>
    </location>
</feature>
<dbReference type="Gene3D" id="3.40.30.10">
    <property type="entry name" value="Glutaredoxin"/>
    <property type="match status" value="1"/>
</dbReference>
<feature type="chain" id="PRO_5040373670" description="Thioredoxin domain-containing protein" evidence="1">
    <location>
        <begin position="21"/>
        <end position="128"/>
    </location>
</feature>
<dbReference type="InterPro" id="IPR013766">
    <property type="entry name" value="Thioredoxin_domain"/>
</dbReference>
<evidence type="ECO:0000259" key="2">
    <source>
        <dbReference type="PROSITE" id="PS51352"/>
    </source>
</evidence>
<dbReference type="InterPro" id="IPR036249">
    <property type="entry name" value="Thioredoxin-like_sf"/>
</dbReference>
<dbReference type="Proteomes" id="UP000738359">
    <property type="component" value="Unassembled WGS sequence"/>
</dbReference>
<accession>A0A9P6IZE9</accession>
<reference evidence="3" key="1">
    <citation type="journal article" date="2020" name="Fungal Divers.">
        <title>Resolving the Mortierellaceae phylogeny through synthesis of multi-gene phylogenetics and phylogenomics.</title>
        <authorList>
            <person name="Vandepol N."/>
            <person name="Liber J."/>
            <person name="Desiro A."/>
            <person name="Na H."/>
            <person name="Kennedy M."/>
            <person name="Barry K."/>
            <person name="Grigoriev I.V."/>
            <person name="Miller A.N."/>
            <person name="O'Donnell K."/>
            <person name="Stajich J.E."/>
            <person name="Bonito G."/>
        </authorList>
    </citation>
    <scope>NUCLEOTIDE SEQUENCE</scope>
    <source>
        <strain evidence="3">CK1249</strain>
    </source>
</reference>
<organism evidence="3 4">
    <name type="scientific">Mortierella alpina</name>
    <name type="common">Oleaginous fungus</name>
    <name type="synonym">Mortierella renispora</name>
    <dbReference type="NCBI Taxonomy" id="64518"/>
    <lineage>
        <taxon>Eukaryota</taxon>
        <taxon>Fungi</taxon>
        <taxon>Fungi incertae sedis</taxon>
        <taxon>Mucoromycota</taxon>
        <taxon>Mortierellomycotina</taxon>
        <taxon>Mortierellomycetes</taxon>
        <taxon>Mortierellales</taxon>
        <taxon>Mortierellaceae</taxon>
        <taxon>Mortierella</taxon>
    </lineage>
</organism>
<sequence length="128" mass="14072">MKLYTILLSATTLCITAISASSTALREITDASFQAAVLDADGTTLVRFYTPWCSHCQNMAPVVQAFAHQHQDQITVVQVNIDANPRTTLQYGVTSVPTTAVFRRGQLIDKIAGEMDAEELEQASLHWM</sequence>
<dbReference type="CDD" id="cd02947">
    <property type="entry name" value="TRX_family"/>
    <property type="match status" value="1"/>
</dbReference>
<name>A0A9P6IZE9_MORAP</name>
<gene>
    <name evidence="3" type="ORF">BGZ70_010323</name>
</gene>
<dbReference type="SUPFAM" id="SSF52833">
    <property type="entry name" value="Thioredoxin-like"/>
    <property type="match status" value="1"/>
</dbReference>
<dbReference type="OrthoDB" id="427280at2759"/>
<evidence type="ECO:0000313" key="3">
    <source>
        <dbReference type="EMBL" id="KAF9955192.1"/>
    </source>
</evidence>
<keyword evidence="4" id="KW-1185">Reference proteome</keyword>
<dbReference type="PANTHER" id="PTHR45663">
    <property type="entry name" value="GEO12009P1"/>
    <property type="match status" value="1"/>
</dbReference>
<dbReference type="EMBL" id="JAAAHY010000920">
    <property type="protein sequence ID" value="KAF9955192.1"/>
    <property type="molecule type" value="Genomic_DNA"/>
</dbReference>
<keyword evidence="1" id="KW-0732">Signal</keyword>
<comment type="caution">
    <text evidence="3">The sequence shown here is derived from an EMBL/GenBank/DDBJ whole genome shotgun (WGS) entry which is preliminary data.</text>
</comment>
<dbReference type="PROSITE" id="PS51352">
    <property type="entry name" value="THIOREDOXIN_2"/>
    <property type="match status" value="1"/>
</dbReference>
<dbReference type="GO" id="GO:0005737">
    <property type="term" value="C:cytoplasm"/>
    <property type="evidence" value="ECO:0007669"/>
    <property type="project" value="TreeGrafter"/>
</dbReference>
<dbReference type="AlphaFoldDB" id="A0A9P6IZE9"/>
<evidence type="ECO:0000256" key="1">
    <source>
        <dbReference type="SAM" id="SignalP"/>
    </source>
</evidence>
<dbReference type="PRINTS" id="PR00421">
    <property type="entry name" value="THIOREDOXIN"/>
</dbReference>
<dbReference type="Pfam" id="PF00085">
    <property type="entry name" value="Thioredoxin"/>
    <property type="match status" value="1"/>
</dbReference>
<protein>
    <recommendedName>
        <fullName evidence="2">Thioredoxin domain-containing protein</fullName>
    </recommendedName>
</protein>
<feature type="domain" description="Thioredoxin" evidence="2">
    <location>
        <begin position="4"/>
        <end position="128"/>
    </location>
</feature>
<proteinExistence type="predicted"/>